<organism evidence="2 3">
    <name type="scientific">Penaeus vannamei</name>
    <name type="common">Whiteleg shrimp</name>
    <name type="synonym">Litopenaeus vannamei</name>
    <dbReference type="NCBI Taxonomy" id="6689"/>
    <lineage>
        <taxon>Eukaryota</taxon>
        <taxon>Metazoa</taxon>
        <taxon>Ecdysozoa</taxon>
        <taxon>Arthropoda</taxon>
        <taxon>Crustacea</taxon>
        <taxon>Multicrustacea</taxon>
        <taxon>Malacostraca</taxon>
        <taxon>Eumalacostraca</taxon>
        <taxon>Eucarida</taxon>
        <taxon>Decapoda</taxon>
        <taxon>Dendrobranchiata</taxon>
        <taxon>Penaeoidea</taxon>
        <taxon>Penaeidae</taxon>
        <taxon>Penaeus</taxon>
    </lineage>
</organism>
<sequence>MRIMDLVTKFSSFPISYLLSSRPFSLSSLSLSFFLLLPYVILLLRFLSSSLLLSLLFSLSIYSFLSPLSHFAKVPFPFLFPLSFSLLFSHSSWFPLLSPLPVSLIGSQLLYTLLLFPFPCLLQFSSLSLCSPLSHSKLSSSSLLPFSYLSPPATLTSSSFFLPLCHPPPPLSSSLPFSQSPLSLISHFPSSLPPSLFLFLSPLLPLSTLLSSSFFLPLCTFFPPLPFSHSPPPLSPLSPLSHPPSPLLPLSPLSHLPFPLLHSPLSPLLPLSHLLSPPSPLSSPLISFSPLLTLSPLLSPLSPLSPYPIPLSPLSSPTIRKPRTGNYSQLLTKTKRPKRFSASCLLLSTEIEAKRRRGNACRCLGKCAICKDAQELGRGACV</sequence>
<reference evidence="2 3" key="2">
    <citation type="submission" date="2019-01" db="EMBL/GenBank/DDBJ databases">
        <title>The decoding of complex shrimp genome reveals the adaptation for benthos swimmer, frequently molting mechanism and breeding impact on genome.</title>
        <authorList>
            <person name="Sun Y."/>
            <person name="Gao Y."/>
            <person name="Yu Y."/>
        </authorList>
    </citation>
    <scope>NUCLEOTIDE SEQUENCE [LARGE SCALE GENOMIC DNA]</scope>
    <source>
        <tissue evidence="2">Muscle</tissue>
    </source>
</reference>
<accession>A0A423U378</accession>
<name>A0A423U378_PENVA</name>
<comment type="caution">
    <text evidence="2">The sequence shown here is derived from an EMBL/GenBank/DDBJ whole genome shotgun (WGS) entry which is preliminary data.</text>
</comment>
<keyword evidence="1" id="KW-1133">Transmembrane helix</keyword>
<reference evidence="2 3" key="1">
    <citation type="submission" date="2018-04" db="EMBL/GenBank/DDBJ databases">
        <authorList>
            <person name="Zhang X."/>
            <person name="Yuan J."/>
            <person name="Li F."/>
            <person name="Xiang J."/>
        </authorList>
    </citation>
    <scope>NUCLEOTIDE SEQUENCE [LARGE SCALE GENOMIC DNA]</scope>
    <source>
        <tissue evidence="2">Muscle</tissue>
    </source>
</reference>
<keyword evidence="1" id="KW-0812">Transmembrane</keyword>
<keyword evidence="1" id="KW-0472">Membrane</keyword>
<dbReference type="AlphaFoldDB" id="A0A423U378"/>
<protein>
    <submittedName>
        <fullName evidence="2">Uncharacterized protein</fullName>
    </submittedName>
</protein>
<evidence type="ECO:0000313" key="2">
    <source>
        <dbReference type="EMBL" id="ROT83112.1"/>
    </source>
</evidence>
<dbReference type="Proteomes" id="UP000283509">
    <property type="component" value="Unassembled WGS sequence"/>
</dbReference>
<evidence type="ECO:0000256" key="1">
    <source>
        <dbReference type="SAM" id="Phobius"/>
    </source>
</evidence>
<feature type="transmembrane region" description="Helical" evidence="1">
    <location>
        <begin position="24"/>
        <end position="44"/>
    </location>
</feature>
<dbReference type="EMBL" id="QCYY01000735">
    <property type="protein sequence ID" value="ROT83112.1"/>
    <property type="molecule type" value="Genomic_DNA"/>
</dbReference>
<feature type="transmembrane region" description="Helical" evidence="1">
    <location>
        <begin position="51"/>
        <end position="72"/>
    </location>
</feature>
<keyword evidence="3" id="KW-1185">Reference proteome</keyword>
<proteinExistence type="predicted"/>
<evidence type="ECO:0000313" key="3">
    <source>
        <dbReference type="Proteomes" id="UP000283509"/>
    </source>
</evidence>
<gene>
    <name evidence="2" type="ORF">C7M84_023705</name>
</gene>